<gene>
    <name evidence="2" type="ORF">MAPG_10487</name>
</gene>
<dbReference type="VEuPathDB" id="FungiDB:MAPG_10487"/>
<protein>
    <recommendedName>
        <fullName evidence="5">Heterokaryon incompatibility domain-containing protein</fullName>
    </recommendedName>
</protein>
<reference evidence="3" key="5">
    <citation type="submission" date="2015-06" db="UniProtKB">
        <authorList>
            <consortium name="EnsemblFungi"/>
        </authorList>
    </citation>
    <scope>IDENTIFICATION</scope>
    <source>
        <strain evidence="3">ATCC 64411</strain>
    </source>
</reference>
<feature type="compositionally biased region" description="Basic and acidic residues" evidence="1">
    <location>
        <begin position="749"/>
        <end position="767"/>
    </location>
</feature>
<proteinExistence type="predicted"/>
<dbReference type="EMBL" id="ADBL01002344">
    <property type="status" value="NOT_ANNOTATED_CDS"/>
    <property type="molecule type" value="Genomic_DNA"/>
</dbReference>
<organism evidence="3 4">
    <name type="scientific">Magnaporthiopsis poae (strain ATCC 64411 / 73-15)</name>
    <name type="common">Kentucky bluegrass fungus</name>
    <name type="synonym">Magnaporthe poae</name>
    <dbReference type="NCBI Taxonomy" id="644358"/>
    <lineage>
        <taxon>Eukaryota</taxon>
        <taxon>Fungi</taxon>
        <taxon>Dikarya</taxon>
        <taxon>Ascomycota</taxon>
        <taxon>Pezizomycotina</taxon>
        <taxon>Sordariomycetes</taxon>
        <taxon>Sordariomycetidae</taxon>
        <taxon>Magnaporthales</taxon>
        <taxon>Magnaporthaceae</taxon>
        <taxon>Magnaporthiopsis</taxon>
    </lineage>
</organism>
<dbReference type="OrthoDB" id="5382128at2759"/>
<evidence type="ECO:0000313" key="2">
    <source>
        <dbReference type="EMBL" id="KLU90635.1"/>
    </source>
</evidence>
<evidence type="ECO:0000256" key="1">
    <source>
        <dbReference type="SAM" id="MobiDB-lite"/>
    </source>
</evidence>
<accession>A0A0C4ECQ5</accession>
<name>A0A0C4ECQ5_MAGP6</name>
<reference evidence="3" key="4">
    <citation type="journal article" date="2015" name="G3 (Bethesda)">
        <title>Genome sequences of three phytopathogenic species of the Magnaporthaceae family of fungi.</title>
        <authorList>
            <person name="Okagaki L.H."/>
            <person name="Nunes C.C."/>
            <person name="Sailsbery J."/>
            <person name="Clay B."/>
            <person name="Brown D."/>
            <person name="John T."/>
            <person name="Oh Y."/>
            <person name="Young N."/>
            <person name="Fitzgerald M."/>
            <person name="Haas B.J."/>
            <person name="Zeng Q."/>
            <person name="Young S."/>
            <person name="Adiconis X."/>
            <person name="Fan L."/>
            <person name="Levin J.Z."/>
            <person name="Mitchell T.K."/>
            <person name="Okubara P.A."/>
            <person name="Farman M.L."/>
            <person name="Kohn L.M."/>
            <person name="Birren B."/>
            <person name="Ma L.-J."/>
            <person name="Dean R.A."/>
        </authorList>
    </citation>
    <scope>NUCLEOTIDE SEQUENCE</scope>
    <source>
        <strain evidence="3">ATCC 64411 / 73-15</strain>
    </source>
</reference>
<keyword evidence="4" id="KW-1185">Reference proteome</keyword>
<dbReference type="Proteomes" id="UP000011715">
    <property type="component" value="Unassembled WGS sequence"/>
</dbReference>
<reference evidence="2" key="3">
    <citation type="submission" date="2011-03" db="EMBL/GenBank/DDBJ databases">
        <title>Annotation of Magnaporthe poae ATCC 64411.</title>
        <authorList>
            <person name="Ma L.-J."/>
            <person name="Dead R."/>
            <person name="Young S.K."/>
            <person name="Zeng Q."/>
            <person name="Gargeya S."/>
            <person name="Fitzgerald M."/>
            <person name="Haas B."/>
            <person name="Abouelleil A."/>
            <person name="Alvarado L."/>
            <person name="Arachchi H.M."/>
            <person name="Berlin A."/>
            <person name="Brown A."/>
            <person name="Chapman S.B."/>
            <person name="Chen Z."/>
            <person name="Dunbar C."/>
            <person name="Freedman E."/>
            <person name="Gearin G."/>
            <person name="Gellesch M."/>
            <person name="Goldberg J."/>
            <person name="Griggs A."/>
            <person name="Gujja S."/>
            <person name="Heiman D."/>
            <person name="Howarth C."/>
            <person name="Larson L."/>
            <person name="Lui A."/>
            <person name="MacDonald P.J.P."/>
            <person name="Mehta T."/>
            <person name="Montmayeur A."/>
            <person name="Murphy C."/>
            <person name="Neiman D."/>
            <person name="Pearson M."/>
            <person name="Priest M."/>
            <person name="Roberts A."/>
            <person name="Saif S."/>
            <person name="Shea T."/>
            <person name="Shenoy N."/>
            <person name="Sisk P."/>
            <person name="Stolte C."/>
            <person name="Sykes S."/>
            <person name="Yandava C."/>
            <person name="Wortman J."/>
            <person name="Nusbaum C."/>
            <person name="Birren B."/>
        </authorList>
    </citation>
    <scope>NUCLEOTIDE SEQUENCE</scope>
    <source>
        <strain evidence="2">ATCC 64411</strain>
    </source>
</reference>
<dbReference type="EMBL" id="GL876975">
    <property type="protein sequence ID" value="KLU90635.1"/>
    <property type="molecule type" value="Genomic_DNA"/>
</dbReference>
<evidence type="ECO:0000313" key="4">
    <source>
        <dbReference type="Proteomes" id="UP000011715"/>
    </source>
</evidence>
<dbReference type="OMA" id="MTSWIDM"/>
<dbReference type="eggNOG" id="ENOG502T378">
    <property type="taxonomic scope" value="Eukaryota"/>
</dbReference>
<sequence length="818" mass="90723">MADDQADIQNSMFALIQEHLGELLATSQFPPPDEPMPLQICHFVARTASKALRDDGNVLAAELLQAAVRLSEAASEEDAGHSNDFLRRATGILMGEGEGKAKKLEAYLESILLGLSRRQWFAFEQPPSPADGLALARSSEPCVTVHVGDTTVSLFFHYVLPTFWGTRPDTGLDTVCHHCQRPIAQEPPVRTIAPVTPNLVTGPGAHVRVINRHFACLRASDVLWVPVSHVWHDSIRRANESGRHDDEAAATMVGTLDALLDASVDAYVPEVEFWHDYFSVPQWEPRTKASLLLRIPSIYHEAKEIVVQMSDIPGAHVLMLLAHDRREFSPLTALRFMHVLHVLCSSQWMQRMWVLLEYSFCRTACIMDKSGYIWRSPDQVMEAERDTFTTFVENGQHVLIGLFRHAKSFASYRKDCFLAGVTEKNQGRRRDLCLGEAVELIARTQCQVFRDRFFAVHMLVRGNPPPAPDAIPWGATEACRYVWKAALERQDFSPLLLQPRESNPGSNPAAEIPSWLAGYNGLDHAEWDLGNQHTPAQSLISVEGDRITAELEVVGRIEKIHFLDVEESGEVKGVEWAIGILGSLAGGAPGELSATELIDGLNRIFPSDVIHTKAAQLIAGVEYTMEGLQRRDRRLEARVQQCLAEYFAGPLGSPQRRYAAQRLTRIMRYDTHIMGNTPAEVTRLTKSRHIARSRRQRGALGGEPICEARCVEPACQAVTVLRLDLRTDAEIGDTVYRVPGLSYSEGTEDGLKPLEGDDGQDTHPRTDGGRYFILTGLRPSWEPFTEVPWIVCEAATKEVAVEGAGDSGGGDSGASKWS</sequence>
<evidence type="ECO:0008006" key="5">
    <source>
        <dbReference type="Google" id="ProtNLM"/>
    </source>
</evidence>
<dbReference type="AlphaFoldDB" id="A0A0C4ECQ5"/>
<reference evidence="4" key="2">
    <citation type="submission" date="2010-05" db="EMBL/GenBank/DDBJ databases">
        <title>The genome sequence of Magnaporthe poae strain ATCC 64411.</title>
        <authorList>
            <person name="Ma L.-J."/>
            <person name="Dead R."/>
            <person name="Young S."/>
            <person name="Zeng Q."/>
            <person name="Koehrsen M."/>
            <person name="Alvarado L."/>
            <person name="Berlin A."/>
            <person name="Chapman S.B."/>
            <person name="Chen Z."/>
            <person name="Freedman E."/>
            <person name="Gellesch M."/>
            <person name="Goldberg J."/>
            <person name="Griggs A."/>
            <person name="Gujja S."/>
            <person name="Heilman E.R."/>
            <person name="Heiman D."/>
            <person name="Hepburn T."/>
            <person name="Howarth C."/>
            <person name="Jen D."/>
            <person name="Larson L."/>
            <person name="Mehta T."/>
            <person name="Neiman D."/>
            <person name="Pearson M."/>
            <person name="Roberts A."/>
            <person name="Saif S."/>
            <person name="Shea T."/>
            <person name="Shenoy N."/>
            <person name="Sisk P."/>
            <person name="Stolte C."/>
            <person name="Sykes S."/>
            <person name="Walk T."/>
            <person name="White J."/>
            <person name="Yandava C."/>
            <person name="Haas B."/>
            <person name="Nusbaum C."/>
            <person name="Birren B."/>
        </authorList>
    </citation>
    <scope>NUCLEOTIDE SEQUENCE [LARGE SCALE GENOMIC DNA]</scope>
    <source>
        <strain evidence="4">ATCC 64411 / 73-15</strain>
    </source>
</reference>
<feature type="region of interest" description="Disordered" evidence="1">
    <location>
        <begin position="746"/>
        <end position="767"/>
    </location>
</feature>
<dbReference type="EnsemblFungi" id="MAPG_10487T0">
    <property type="protein sequence ID" value="MAPG_10487T0"/>
    <property type="gene ID" value="MAPG_10487"/>
</dbReference>
<reference evidence="2" key="1">
    <citation type="submission" date="2010-05" db="EMBL/GenBank/DDBJ databases">
        <title>The Genome Sequence of Magnaporthe poae strain ATCC 64411.</title>
        <authorList>
            <consortium name="The Broad Institute Genome Sequencing Platform"/>
            <consortium name="Broad Institute Genome Sequencing Center for Infectious Disease"/>
            <person name="Ma L.-J."/>
            <person name="Dead R."/>
            <person name="Young S."/>
            <person name="Zeng Q."/>
            <person name="Koehrsen M."/>
            <person name="Alvarado L."/>
            <person name="Berlin A."/>
            <person name="Chapman S.B."/>
            <person name="Chen Z."/>
            <person name="Freedman E."/>
            <person name="Gellesch M."/>
            <person name="Goldberg J."/>
            <person name="Griggs A."/>
            <person name="Gujja S."/>
            <person name="Heilman E.R."/>
            <person name="Heiman D."/>
            <person name="Hepburn T."/>
            <person name="Howarth C."/>
            <person name="Jen D."/>
            <person name="Larson L."/>
            <person name="Mehta T."/>
            <person name="Neiman D."/>
            <person name="Pearson M."/>
            <person name="Roberts A."/>
            <person name="Saif S."/>
            <person name="Shea T."/>
            <person name="Shenoy N."/>
            <person name="Sisk P."/>
            <person name="Stolte C."/>
            <person name="Sykes S."/>
            <person name="Walk T."/>
            <person name="White J."/>
            <person name="Yandava C."/>
            <person name="Haas B."/>
            <person name="Nusbaum C."/>
            <person name="Birren B."/>
        </authorList>
    </citation>
    <scope>NUCLEOTIDE SEQUENCE</scope>
    <source>
        <strain evidence="2">ATCC 64411</strain>
    </source>
</reference>
<evidence type="ECO:0000313" key="3">
    <source>
        <dbReference type="EnsemblFungi" id="MAPG_10487T0"/>
    </source>
</evidence>